<keyword evidence="2" id="KW-1133">Transmembrane helix</keyword>
<organism evidence="3 4">
    <name type="scientific">Subtercola frigoramans</name>
    <dbReference type="NCBI Taxonomy" id="120298"/>
    <lineage>
        <taxon>Bacteria</taxon>
        <taxon>Bacillati</taxon>
        <taxon>Actinomycetota</taxon>
        <taxon>Actinomycetes</taxon>
        <taxon>Micrococcales</taxon>
        <taxon>Microbacteriaceae</taxon>
        <taxon>Subtercola</taxon>
    </lineage>
</organism>
<dbReference type="RefSeq" id="WP_307827086.1">
    <property type="nucleotide sequence ID" value="NZ_BAAAHT010000013.1"/>
</dbReference>
<protein>
    <recommendedName>
        <fullName evidence="5">DUF4245 domain-containing protein</fullName>
    </recommendedName>
</protein>
<name>A0ABS2L3S5_9MICO</name>
<keyword evidence="2" id="KW-0812">Transmembrane</keyword>
<sequence>MTSEAIPPRGNSAHGKTPRGQKPPRVVAELGRPETLEETQARKAEQSRKYRANKTINNLWLSILVCVGLVIVIVLLVPRDDSSHLPSVDFRSVASSAQAAFPVPVAVPDVPATWTSNAAEIRTGTDNVVSWYVGLITPANNYVGLTQGVNATDGWFADQVKDSAASSTTTIDGIQWTVYDNRKTAKDVGNVKYALTTQSGATTYLVFGDASDSEIAQVAASISSNVRVQPETIQSTTAVTAK</sequence>
<evidence type="ECO:0008006" key="5">
    <source>
        <dbReference type="Google" id="ProtNLM"/>
    </source>
</evidence>
<accession>A0ABS2L3S5</accession>
<evidence type="ECO:0000313" key="3">
    <source>
        <dbReference type="EMBL" id="MBM7471693.1"/>
    </source>
</evidence>
<evidence type="ECO:0000256" key="1">
    <source>
        <dbReference type="SAM" id="MobiDB-lite"/>
    </source>
</evidence>
<feature type="region of interest" description="Disordered" evidence="1">
    <location>
        <begin position="1"/>
        <end position="26"/>
    </location>
</feature>
<keyword evidence="4" id="KW-1185">Reference proteome</keyword>
<dbReference type="Pfam" id="PF14030">
    <property type="entry name" value="DUF4245"/>
    <property type="match status" value="1"/>
</dbReference>
<gene>
    <name evidence="3" type="ORF">JOE66_001327</name>
</gene>
<keyword evidence="2" id="KW-0472">Membrane</keyword>
<dbReference type="Proteomes" id="UP000776164">
    <property type="component" value="Unassembled WGS sequence"/>
</dbReference>
<dbReference type="InterPro" id="IPR025339">
    <property type="entry name" value="DUF4245"/>
</dbReference>
<comment type="caution">
    <text evidence="3">The sequence shown here is derived from an EMBL/GenBank/DDBJ whole genome shotgun (WGS) entry which is preliminary data.</text>
</comment>
<dbReference type="EMBL" id="JAFBBU010000001">
    <property type="protein sequence ID" value="MBM7471693.1"/>
    <property type="molecule type" value="Genomic_DNA"/>
</dbReference>
<proteinExistence type="predicted"/>
<evidence type="ECO:0000256" key="2">
    <source>
        <dbReference type="SAM" id="Phobius"/>
    </source>
</evidence>
<evidence type="ECO:0000313" key="4">
    <source>
        <dbReference type="Proteomes" id="UP000776164"/>
    </source>
</evidence>
<reference evidence="3 4" key="1">
    <citation type="submission" date="2021-01" db="EMBL/GenBank/DDBJ databases">
        <title>Sequencing the genomes of 1000 actinobacteria strains.</title>
        <authorList>
            <person name="Klenk H.-P."/>
        </authorList>
    </citation>
    <scope>NUCLEOTIDE SEQUENCE [LARGE SCALE GENOMIC DNA]</scope>
    <source>
        <strain evidence="3 4">DSM 13057</strain>
    </source>
</reference>
<feature type="transmembrane region" description="Helical" evidence="2">
    <location>
        <begin position="58"/>
        <end position="77"/>
    </location>
</feature>